<evidence type="ECO:0000313" key="9">
    <source>
        <dbReference type="EMBL" id="CAE09520.1"/>
    </source>
</evidence>
<feature type="domain" description="TRAP C4-dicarboxylate transport system permease DctM subunit" evidence="8">
    <location>
        <begin position="8"/>
        <end position="426"/>
    </location>
</feature>
<dbReference type="RefSeq" id="WP_011138320.1">
    <property type="nucleotide sequence ID" value="NC_005090.1"/>
</dbReference>
<feature type="transmembrane region" description="Helical" evidence="7">
    <location>
        <begin position="250"/>
        <end position="268"/>
    </location>
</feature>
<dbReference type="KEGG" id="wsu:WS0372"/>
<evidence type="ECO:0000256" key="2">
    <source>
        <dbReference type="ARBA" id="ARBA00022475"/>
    </source>
</evidence>
<feature type="transmembrane region" description="Helical" evidence="7">
    <location>
        <begin position="226"/>
        <end position="244"/>
    </location>
</feature>
<keyword evidence="10" id="KW-1185">Reference proteome</keyword>
<feature type="transmembrane region" description="Helical" evidence="7">
    <location>
        <begin position="321"/>
        <end position="339"/>
    </location>
</feature>
<protein>
    <recommendedName>
        <fullName evidence="8">TRAP C4-dicarboxylate transport system permease DctM subunit domain-containing protein</fullName>
    </recommendedName>
</protein>
<evidence type="ECO:0000256" key="6">
    <source>
        <dbReference type="ARBA" id="ARBA00023136"/>
    </source>
</evidence>
<evidence type="ECO:0000313" key="10">
    <source>
        <dbReference type="Proteomes" id="UP000000422"/>
    </source>
</evidence>
<evidence type="ECO:0000256" key="3">
    <source>
        <dbReference type="ARBA" id="ARBA00022519"/>
    </source>
</evidence>
<evidence type="ECO:0000256" key="5">
    <source>
        <dbReference type="ARBA" id="ARBA00022989"/>
    </source>
</evidence>
<evidence type="ECO:0000256" key="4">
    <source>
        <dbReference type="ARBA" id="ARBA00022692"/>
    </source>
</evidence>
<dbReference type="PANTHER" id="PTHR33362">
    <property type="entry name" value="SIALIC ACID TRAP TRANSPORTER PERMEASE PROTEIN SIAT-RELATED"/>
    <property type="match status" value="1"/>
</dbReference>
<proteinExistence type="predicted"/>
<dbReference type="InterPro" id="IPR004681">
    <property type="entry name" value="TRAP_DctM"/>
</dbReference>
<dbReference type="Pfam" id="PF06808">
    <property type="entry name" value="DctM"/>
    <property type="match status" value="1"/>
</dbReference>
<organism evidence="10">
    <name type="scientific">Wolinella succinogenes (strain ATCC 29543 / DSM 1740 / CCUG 13145 / JCM 31913 / LMG 7466 / NCTC 11488 / FDC 602W)</name>
    <name type="common">Vibrio succinogenes</name>
    <dbReference type="NCBI Taxonomy" id="273121"/>
    <lineage>
        <taxon>Bacteria</taxon>
        <taxon>Pseudomonadati</taxon>
        <taxon>Campylobacterota</taxon>
        <taxon>Epsilonproteobacteria</taxon>
        <taxon>Campylobacterales</taxon>
        <taxon>Helicobacteraceae</taxon>
        <taxon>Wolinella</taxon>
    </lineage>
</organism>
<feature type="transmembrane region" description="Helical" evidence="7">
    <location>
        <begin position="280"/>
        <end position="301"/>
    </location>
</feature>
<dbReference type="NCBIfam" id="TIGR00786">
    <property type="entry name" value="dctM"/>
    <property type="match status" value="1"/>
</dbReference>
<dbReference type="AlphaFoldDB" id="Q7MSK0"/>
<evidence type="ECO:0000256" key="7">
    <source>
        <dbReference type="SAM" id="Phobius"/>
    </source>
</evidence>
<feature type="transmembrane region" description="Helical" evidence="7">
    <location>
        <begin position="85"/>
        <end position="108"/>
    </location>
</feature>
<name>Q7MSK0_WOLSU</name>
<keyword evidence="3" id="KW-0997">Cell inner membrane</keyword>
<dbReference type="GO" id="GO:0022857">
    <property type="term" value="F:transmembrane transporter activity"/>
    <property type="evidence" value="ECO:0007669"/>
    <property type="project" value="TreeGrafter"/>
</dbReference>
<keyword evidence="4 7" id="KW-0812">Transmembrane</keyword>
<dbReference type="PIRSF" id="PIRSF006066">
    <property type="entry name" value="HI0050"/>
    <property type="match status" value="1"/>
</dbReference>
<evidence type="ECO:0000256" key="1">
    <source>
        <dbReference type="ARBA" id="ARBA00004429"/>
    </source>
</evidence>
<keyword evidence="2" id="KW-1003">Cell membrane</keyword>
<dbReference type="Proteomes" id="UP000000422">
    <property type="component" value="Chromosome"/>
</dbReference>
<accession>Q7MSK0</accession>
<keyword evidence="5 7" id="KW-1133">Transmembrane helix</keyword>
<feature type="transmembrane region" description="Helical" evidence="7">
    <location>
        <begin position="175"/>
        <end position="199"/>
    </location>
</feature>
<feature type="transmembrane region" description="Helical" evidence="7">
    <location>
        <begin position="367"/>
        <end position="390"/>
    </location>
</feature>
<dbReference type="GO" id="GO:0005886">
    <property type="term" value="C:plasma membrane"/>
    <property type="evidence" value="ECO:0007669"/>
    <property type="project" value="UniProtKB-SubCell"/>
</dbReference>
<reference evidence="9 10" key="1">
    <citation type="journal article" date="2003" name="Proc. Natl. Acad. Sci. U.S.A.">
        <title>Complete genome sequence and analysis of Wolinella succinogenes.</title>
        <authorList>
            <person name="Baar C."/>
            <person name="Eppinger M."/>
            <person name="Raddatz G."/>
            <person name="Simon JM."/>
            <person name="Lanz C."/>
            <person name="Klimmek O."/>
            <person name="Nandakumar R."/>
            <person name="Gross R."/>
            <person name="Rosinus A."/>
            <person name="Keller H."/>
            <person name="Jagtap P."/>
            <person name="Linke B."/>
            <person name="Meyer F."/>
            <person name="Lederer H."/>
            <person name="Schuster S.C."/>
        </authorList>
    </citation>
    <scope>NUCLEOTIDE SEQUENCE [LARGE SCALE GENOMIC DNA]</scope>
    <source>
        <strain evidence="10">ATCC 29543 / DSM 1740 / CCUG 13145 / JCM 31913 / LMG 7466 / NCTC 11488 / FDC 602W</strain>
    </source>
</reference>
<feature type="transmembrane region" description="Helical" evidence="7">
    <location>
        <begin position="344"/>
        <end position="361"/>
    </location>
</feature>
<evidence type="ECO:0000259" key="8">
    <source>
        <dbReference type="Pfam" id="PF06808"/>
    </source>
</evidence>
<gene>
    <name evidence="9" type="ordered locus">WS0372</name>
</gene>
<feature type="transmembrane region" description="Helical" evidence="7">
    <location>
        <begin position="114"/>
        <end position="131"/>
    </location>
</feature>
<dbReference type="STRING" id="273121.WS0372"/>
<feature type="transmembrane region" description="Helical" evidence="7">
    <location>
        <begin position="143"/>
        <end position="163"/>
    </location>
</feature>
<dbReference type="InterPro" id="IPR010656">
    <property type="entry name" value="DctM"/>
</dbReference>
<dbReference type="eggNOG" id="COG4664">
    <property type="taxonomic scope" value="Bacteria"/>
</dbReference>
<dbReference type="EMBL" id="BX571658">
    <property type="protein sequence ID" value="CAE09520.1"/>
    <property type="molecule type" value="Genomic_DNA"/>
</dbReference>
<dbReference type="HOGENOM" id="CLU_019824_4_0_7"/>
<feature type="transmembrane region" description="Helical" evidence="7">
    <location>
        <begin position="402"/>
        <end position="428"/>
    </location>
</feature>
<dbReference type="PANTHER" id="PTHR33362:SF7">
    <property type="entry name" value="SLL1103 PROTEIN"/>
    <property type="match status" value="1"/>
</dbReference>
<feature type="transmembrane region" description="Helical" evidence="7">
    <location>
        <begin position="51"/>
        <end position="73"/>
    </location>
</feature>
<keyword evidence="6 7" id="KW-0472">Membrane</keyword>
<comment type="subcellular location">
    <subcellularLocation>
        <location evidence="1">Cell inner membrane</location>
        <topology evidence="1">Multi-pass membrane protein</topology>
    </subcellularLocation>
</comment>
<sequence length="430" mass="45094">MLTSILLFVVAFLFLFVGIPVAFAFGGAALLVALLSPEASLSILSLLPSRIYGIMSNATLMAMPLFIFMGLVLEKSGMAEKLLRNIGRLFGSIRGGMAIGVVAVGVLLAASTGVVGASVVMMGVIAVPAMLKSGYSPALSSGVVAASGTLGQIIPPSIVLILLGDVMQVSVGDLFAAAIVPSLILVLFYVFFILALAFLKPALAPALKGEEGESLRGVILETLQTSLPPIGLIIIVLGGIFLGVVTPTEAAALGAMGSILLTLFLRSFSLELLRYAAIQTVVFSGMIFAILIGASAFTLVFNDAGGGDLIFDFFSDHLGSPWAFIWVAMGVVFLLGFFIDFIEICFVVVPLFVPLVGHFGIDPIWFAMLLAINLQTSFLTPPFGFALFYLKGAVGDKLKTSAIYQGAVPFILLQLLLLGIVVAFPAVIVY</sequence>